<dbReference type="RefSeq" id="WP_377931682.1">
    <property type="nucleotide sequence ID" value="NZ_JBHUMF010000001.1"/>
</dbReference>
<protein>
    <submittedName>
        <fullName evidence="1">YpbS family protein</fullName>
    </submittedName>
</protein>
<keyword evidence="2" id="KW-1185">Reference proteome</keyword>
<dbReference type="EMBL" id="JBHUMF010000001">
    <property type="protein sequence ID" value="MFD2679225.1"/>
    <property type="molecule type" value="Genomic_DNA"/>
</dbReference>
<gene>
    <name evidence="1" type="ORF">ACFSUL_00515</name>
</gene>
<dbReference type="Proteomes" id="UP001597506">
    <property type="component" value="Unassembled WGS sequence"/>
</dbReference>
<reference evidence="2" key="1">
    <citation type="journal article" date="2019" name="Int. J. Syst. Evol. Microbiol.">
        <title>The Global Catalogue of Microorganisms (GCM) 10K type strain sequencing project: providing services to taxonomists for standard genome sequencing and annotation.</title>
        <authorList>
            <consortium name="The Broad Institute Genomics Platform"/>
            <consortium name="The Broad Institute Genome Sequencing Center for Infectious Disease"/>
            <person name="Wu L."/>
            <person name="Ma J."/>
        </authorList>
    </citation>
    <scope>NUCLEOTIDE SEQUENCE [LARGE SCALE GENOMIC DNA]</scope>
    <source>
        <strain evidence="2">KCTC 3913</strain>
    </source>
</reference>
<accession>A0ABW5RLQ7</accession>
<evidence type="ECO:0000313" key="1">
    <source>
        <dbReference type="EMBL" id="MFD2679225.1"/>
    </source>
</evidence>
<sequence>MSVHKEISAHSTKQHQIAKQFWALDQQRELYIEEAVSLCKEGKEFTTDSINLISKRINELAKNGVAPTRKFVTPEMVHEYVQKLEK</sequence>
<dbReference type="Pfam" id="PF10752">
    <property type="entry name" value="DUF2533"/>
    <property type="match status" value="1"/>
</dbReference>
<evidence type="ECO:0000313" key="2">
    <source>
        <dbReference type="Proteomes" id="UP001597506"/>
    </source>
</evidence>
<organism evidence="1 2">
    <name type="scientific">Bacillus seohaeanensis</name>
    <dbReference type="NCBI Taxonomy" id="284580"/>
    <lineage>
        <taxon>Bacteria</taxon>
        <taxon>Bacillati</taxon>
        <taxon>Bacillota</taxon>
        <taxon>Bacilli</taxon>
        <taxon>Bacillales</taxon>
        <taxon>Bacillaceae</taxon>
        <taxon>Bacillus</taxon>
    </lineage>
</organism>
<proteinExistence type="predicted"/>
<name>A0ABW5RLQ7_9BACI</name>
<dbReference type="InterPro" id="IPR019688">
    <property type="entry name" value="DUF2533"/>
</dbReference>
<comment type="caution">
    <text evidence="1">The sequence shown here is derived from an EMBL/GenBank/DDBJ whole genome shotgun (WGS) entry which is preliminary data.</text>
</comment>